<comment type="caution">
    <text evidence="1">The sequence shown here is derived from an EMBL/GenBank/DDBJ whole genome shotgun (WGS) entry which is preliminary data.</text>
</comment>
<dbReference type="AlphaFoldDB" id="A0A9D4RF85"/>
<evidence type="ECO:0000313" key="1">
    <source>
        <dbReference type="EMBL" id="KAH3864422.1"/>
    </source>
</evidence>
<sequence>MVADRLSRLGLTINRVKSKVFKKTASNDTSITNQGQKLEEMDKCTYFWTTMEIRMQTSKPASVKQEQPSSAIGITTKINLFHSIFKLVLLYGADTLSTNITTIKKSKSSSTSA</sequence>
<name>A0A9D4RF85_DREPO</name>
<reference evidence="1" key="1">
    <citation type="journal article" date="2019" name="bioRxiv">
        <title>The Genome of the Zebra Mussel, Dreissena polymorpha: A Resource for Invasive Species Research.</title>
        <authorList>
            <person name="McCartney M.A."/>
            <person name="Auch B."/>
            <person name="Kono T."/>
            <person name="Mallez S."/>
            <person name="Zhang Y."/>
            <person name="Obille A."/>
            <person name="Becker A."/>
            <person name="Abrahante J.E."/>
            <person name="Garbe J."/>
            <person name="Badalamenti J.P."/>
            <person name="Herman A."/>
            <person name="Mangelson H."/>
            <person name="Liachko I."/>
            <person name="Sullivan S."/>
            <person name="Sone E.D."/>
            <person name="Koren S."/>
            <person name="Silverstein K.A.T."/>
            <person name="Beckman K.B."/>
            <person name="Gohl D.M."/>
        </authorList>
    </citation>
    <scope>NUCLEOTIDE SEQUENCE</scope>
    <source>
        <strain evidence="1">Duluth1</strain>
        <tissue evidence="1">Whole animal</tissue>
    </source>
</reference>
<dbReference type="EMBL" id="JAIWYP010000002">
    <property type="protein sequence ID" value="KAH3864422.1"/>
    <property type="molecule type" value="Genomic_DNA"/>
</dbReference>
<keyword evidence="2" id="KW-1185">Reference proteome</keyword>
<gene>
    <name evidence="1" type="ORF">DPMN_027440</name>
</gene>
<proteinExistence type="predicted"/>
<dbReference type="Proteomes" id="UP000828390">
    <property type="component" value="Unassembled WGS sequence"/>
</dbReference>
<protein>
    <submittedName>
        <fullName evidence="1">Uncharacterized protein</fullName>
    </submittedName>
</protein>
<evidence type="ECO:0000313" key="2">
    <source>
        <dbReference type="Proteomes" id="UP000828390"/>
    </source>
</evidence>
<organism evidence="1 2">
    <name type="scientific">Dreissena polymorpha</name>
    <name type="common">Zebra mussel</name>
    <name type="synonym">Mytilus polymorpha</name>
    <dbReference type="NCBI Taxonomy" id="45954"/>
    <lineage>
        <taxon>Eukaryota</taxon>
        <taxon>Metazoa</taxon>
        <taxon>Spiralia</taxon>
        <taxon>Lophotrochozoa</taxon>
        <taxon>Mollusca</taxon>
        <taxon>Bivalvia</taxon>
        <taxon>Autobranchia</taxon>
        <taxon>Heteroconchia</taxon>
        <taxon>Euheterodonta</taxon>
        <taxon>Imparidentia</taxon>
        <taxon>Neoheterodontei</taxon>
        <taxon>Myida</taxon>
        <taxon>Dreissenoidea</taxon>
        <taxon>Dreissenidae</taxon>
        <taxon>Dreissena</taxon>
    </lineage>
</organism>
<reference evidence="1" key="2">
    <citation type="submission" date="2020-11" db="EMBL/GenBank/DDBJ databases">
        <authorList>
            <person name="McCartney M.A."/>
            <person name="Auch B."/>
            <person name="Kono T."/>
            <person name="Mallez S."/>
            <person name="Becker A."/>
            <person name="Gohl D.M."/>
            <person name="Silverstein K.A.T."/>
            <person name="Koren S."/>
            <person name="Bechman K.B."/>
            <person name="Herman A."/>
            <person name="Abrahante J.E."/>
            <person name="Garbe J."/>
        </authorList>
    </citation>
    <scope>NUCLEOTIDE SEQUENCE</scope>
    <source>
        <strain evidence="1">Duluth1</strain>
        <tissue evidence="1">Whole animal</tissue>
    </source>
</reference>
<accession>A0A9D4RF85</accession>